<accession>A0A0F9RT56</accession>
<dbReference type="AlphaFoldDB" id="A0A0F9RT56"/>
<evidence type="ECO:0000313" key="1">
    <source>
        <dbReference type="EMBL" id="KKN59630.1"/>
    </source>
</evidence>
<gene>
    <name evidence="1" type="ORF">LCGC14_0540270</name>
</gene>
<organism evidence="1">
    <name type="scientific">marine sediment metagenome</name>
    <dbReference type="NCBI Taxonomy" id="412755"/>
    <lineage>
        <taxon>unclassified sequences</taxon>
        <taxon>metagenomes</taxon>
        <taxon>ecological metagenomes</taxon>
    </lineage>
</organism>
<name>A0A0F9RT56_9ZZZZ</name>
<proteinExistence type="predicted"/>
<sequence length="60" mass="7296">MNDKYWNLKVRIIRNQEKIELFKLNDNNGNIIVLNRLKNENDKLIRLMIKLKKNEGEKID</sequence>
<protein>
    <submittedName>
        <fullName evidence="1">Uncharacterized protein</fullName>
    </submittedName>
</protein>
<comment type="caution">
    <text evidence="1">The sequence shown here is derived from an EMBL/GenBank/DDBJ whole genome shotgun (WGS) entry which is preliminary data.</text>
</comment>
<dbReference type="EMBL" id="LAZR01000720">
    <property type="protein sequence ID" value="KKN59630.1"/>
    <property type="molecule type" value="Genomic_DNA"/>
</dbReference>
<reference evidence="1" key="1">
    <citation type="journal article" date="2015" name="Nature">
        <title>Complex archaea that bridge the gap between prokaryotes and eukaryotes.</title>
        <authorList>
            <person name="Spang A."/>
            <person name="Saw J.H."/>
            <person name="Jorgensen S.L."/>
            <person name="Zaremba-Niedzwiedzka K."/>
            <person name="Martijn J."/>
            <person name="Lind A.E."/>
            <person name="van Eijk R."/>
            <person name="Schleper C."/>
            <person name="Guy L."/>
            <person name="Ettema T.J."/>
        </authorList>
    </citation>
    <scope>NUCLEOTIDE SEQUENCE</scope>
</reference>